<dbReference type="GeneID" id="98157765"/>
<feature type="region of interest" description="Disordered" evidence="4">
    <location>
        <begin position="287"/>
        <end position="314"/>
    </location>
</feature>
<comment type="caution">
    <text evidence="5">The sequence shown here is derived from an EMBL/GenBank/DDBJ whole genome shotgun (WGS) entry which is preliminary data.</text>
</comment>
<protein>
    <submittedName>
        <fullName evidence="5">Short-chain dehydrogenase</fullName>
    </submittedName>
</protein>
<proteinExistence type="inferred from homology"/>
<keyword evidence="6" id="KW-1185">Reference proteome</keyword>
<accession>A0ABR4L2V5</accession>
<dbReference type="Pfam" id="PF00106">
    <property type="entry name" value="adh_short"/>
    <property type="match status" value="1"/>
</dbReference>
<dbReference type="PANTHER" id="PTHR24320:SF236">
    <property type="entry name" value="SHORT-CHAIN DEHYDROGENASE-RELATED"/>
    <property type="match status" value="1"/>
</dbReference>
<evidence type="ECO:0000256" key="1">
    <source>
        <dbReference type="ARBA" id="ARBA00006484"/>
    </source>
</evidence>
<dbReference type="InterPro" id="IPR036291">
    <property type="entry name" value="NAD(P)-bd_dom_sf"/>
</dbReference>
<dbReference type="Proteomes" id="UP001610444">
    <property type="component" value="Unassembled WGS sequence"/>
</dbReference>
<comment type="similarity">
    <text evidence="1">Belongs to the short-chain dehydrogenases/reductases (SDR) family.</text>
</comment>
<evidence type="ECO:0000313" key="5">
    <source>
        <dbReference type="EMBL" id="KAL2858862.1"/>
    </source>
</evidence>
<organism evidence="5 6">
    <name type="scientific">Aspergillus pseudodeflectus</name>
    <dbReference type="NCBI Taxonomy" id="176178"/>
    <lineage>
        <taxon>Eukaryota</taxon>
        <taxon>Fungi</taxon>
        <taxon>Dikarya</taxon>
        <taxon>Ascomycota</taxon>
        <taxon>Pezizomycotina</taxon>
        <taxon>Eurotiomycetes</taxon>
        <taxon>Eurotiomycetidae</taxon>
        <taxon>Eurotiales</taxon>
        <taxon>Aspergillaceae</taxon>
        <taxon>Aspergillus</taxon>
        <taxon>Aspergillus subgen. Nidulantes</taxon>
    </lineage>
</organism>
<dbReference type="RefSeq" id="XP_070903826.1">
    <property type="nucleotide sequence ID" value="XM_071042601.1"/>
</dbReference>
<keyword evidence="2" id="KW-0521">NADP</keyword>
<evidence type="ECO:0000256" key="4">
    <source>
        <dbReference type="SAM" id="MobiDB-lite"/>
    </source>
</evidence>
<sequence length="314" mass="34409">MKWLSDVPGFSYFLPNPPSHPPTSLTSANLPPQPDKAVIITGSTSRIELELSRILYNAGATVYMAARNESKAKTAIESITASKVKPNTVGKLVFLHVDLSDLRTIKPFVDSFLALESRLDLLFSNAGCARVPLSQRSAQGLEPHLGINCAAPYLLTQLLAPTLVSTAKSLATASNSVRVIWSSGMVVDPYAPKYASQLAKQLGGQGVVSITQSPGLIATPMYDTMPRVFAWIFRRFRYPPSTGVNSLLWARFDESITVEDGGKLALPFGRWHPYPRKDLLEAMEDKGEGEENYTGRGNGKAFEEGCDRVTREYR</sequence>
<dbReference type="Gene3D" id="3.40.50.720">
    <property type="entry name" value="NAD(P)-binding Rossmann-like Domain"/>
    <property type="match status" value="1"/>
</dbReference>
<dbReference type="SUPFAM" id="SSF51735">
    <property type="entry name" value="NAD(P)-binding Rossmann-fold domains"/>
    <property type="match status" value="1"/>
</dbReference>
<evidence type="ECO:0000256" key="2">
    <source>
        <dbReference type="ARBA" id="ARBA00022857"/>
    </source>
</evidence>
<dbReference type="InterPro" id="IPR002347">
    <property type="entry name" value="SDR_fam"/>
</dbReference>
<dbReference type="EMBL" id="JBFXLR010000004">
    <property type="protein sequence ID" value="KAL2858862.1"/>
    <property type="molecule type" value="Genomic_DNA"/>
</dbReference>
<evidence type="ECO:0000313" key="6">
    <source>
        <dbReference type="Proteomes" id="UP001610444"/>
    </source>
</evidence>
<feature type="compositionally biased region" description="Basic and acidic residues" evidence="4">
    <location>
        <begin position="301"/>
        <end position="314"/>
    </location>
</feature>
<reference evidence="5 6" key="1">
    <citation type="submission" date="2024-07" db="EMBL/GenBank/DDBJ databases">
        <title>Section-level genome sequencing and comparative genomics of Aspergillus sections Usti and Cavernicolus.</title>
        <authorList>
            <consortium name="Lawrence Berkeley National Laboratory"/>
            <person name="Nybo J.L."/>
            <person name="Vesth T.C."/>
            <person name="Theobald S."/>
            <person name="Frisvad J.C."/>
            <person name="Larsen T.O."/>
            <person name="Kjaerboelling I."/>
            <person name="Rothschild-Mancinelli K."/>
            <person name="Lyhne E.K."/>
            <person name="Kogle M.E."/>
            <person name="Barry K."/>
            <person name="Clum A."/>
            <person name="Na H."/>
            <person name="Ledsgaard L."/>
            <person name="Lin J."/>
            <person name="Lipzen A."/>
            <person name="Kuo A."/>
            <person name="Riley R."/>
            <person name="Mondo S."/>
            <person name="LaButti K."/>
            <person name="Haridas S."/>
            <person name="Pangalinan J."/>
            <person name="Salamov A.A."/>
            <person name="Simmons B.A."/>
            <person name="Magnuson J.K."/>
            <person name="Chen J."/>
            <person name="Drula E."/>
            <person name="Henrissat B."/>
            <person name="Wiebenga A."/>
            <person name="Lubbers R.J."/>
            <person name="Gomes A.C."/>
            <person name="Macurrencykelacurrency M.R."/>
            <person name="Stajich J."/>
            <person name="Grigoriev I.V."/>
            <person name="Mortensen U.H."/>
            <person name="De vries R.P."/>
            <person name="Baker S.E."/>
            <person name="Andersen M.R."/>
        </authorList>
    </citation>
    <scope>NUCLEOTIDE SEQUENCE [LARGE SCALE GENOMIC DNA]</scope>
    <source>
        <strain evidence="5 6">CBS 756.74</strain>
    </source>
</reference>
<dbReference type="PANTHER" id="PTHR24320">
    <property type="entry name" value="RETINOL DEHYDROGENASE"/>
    <property type="match status" value="1"/>
</dbReference>
<gene>
    <name evidence="5" type="ORF">BJX68DRAFT_252675</name>
</gene>
<name>A0ABR4L2V5_9EURO</name>
<keyword evidence="3" id="KW-0560">Oxidoreductase</keyword>
<evidence type="ECO:0000256" key="3">
    <source>
        <dbReference type="ARBA" id="ARBA00023002"/>
    </source>
</evidence>